<evidence type="ECO:0000256" key="1">
    <source>
        <dbReference type="SAM" id="Phobius"/>
    </source>
</evidence>
<name>A0A397SRM2_9GLOM</name>
<comment type="caution">
    <text evidence="2">The sequence shown here is derived from an EMBL/GenBank/DDBJ whole genome shotgun (WGS) entry which is preliminary data.</text>
</comment>
<feature type="non-terminal residue" evidence="2">
    <location>
        <position position="93"/>
    </location>
</feature>
<gene>
    <name evidence="2" type="ORF">C1645_777694</name>
</gene>
<evidence type="ECO:0000313" key="2">
    <source>
        <dbReference type="EMBL" id="RIA87266.1"/>
    </source>
</evidence>
<accession>A0A397SRM2</accession>
<reference evidence="2 3" key="1">
    <citation type="submission" date="2018-06" db="EMBL/GenBank/DDBJ databases">
        <title>Comparative genomics reveals the genomic features of Rhizophagus irregularis, R. cerebriforme, R. diaphanum and Gigaspora rosea, and their symbiotic lifestyle signature.</title>
        <authorList>
            <person name="Morin E."/>
            <person name="San Clemente H."/>
            <person name="Chen E.C.H."/>
            <person name="De La Providencia I."/>
            <person name="Hainaut M."/>
            <person name="Kuo A."/>
            <person name="Kohler A."/>
            <person name="Murat C."/>
            <person name="Tang N."/>
            <person name="Roy S."/>
            <person name="Loubradou J."/>
            <person name="Henrissat B."/>
            <person name="Grigoriev I.V."/>
            <person name="Corradi N."/>
            <person name="Roux C."/>
            <person name="Martin F.M."/>
        </authorList>
    </citation>
    <scope>NUCLEOTIDE SEQUENCE [LARGE SCALE GENOMIC DNA]</scope>
    <source>
        <strain evidence="2 3">DAOM 227022</strain>
    </source>
</reference>
<feature type="transmembrane region" description="Helical" evidence="1">
    <location>
        <begin position="57"/>
        <end position="81"/>
    </location>
</feature>
<evidence type="ECO:0000313" key="3">
    <source>
        <dbReference type="Proteomes" id="UP000265703"/>
    </source>
</evidence>
<protein>
    <submittedName>
        <fullName evidence="2">Uncharacterized protein</fullName>
    </submittedName>
</protein>
<sequence length="93" mass="10991">MNDDDDDNDDEEPTFLLKKDGMIIFFFSFNPTGRQEIYINLYIYRFYNKFRDKKGGILISVLMFIVTVHAAELGNLMIAFLRQLKKKKKNLSD</sequence>
<keyword evidence="1" id="KW-1133">Transmembrane helix</keyword>
<dbReference type="AlphaFoldDB" id="A0A397SRM2"/>
<proteinExistence type="predicted"/>
<keyword evidence="1" id="KW-0812">Transmembrane</keyword>
<dbReference type="EMBL" id="QKYT01000317">
    <property type="protein sequence ID" value="RIA87266.1"/>
    <property type="molecule type" value="Genomic_DNA"/>
</dbReference>
<dbReference type="Proteomes" id="UP000265703">
    <property type="component" value="Unassembled WGS sequence"/>
</dbReference>
<organism evidence="2 3">
    <name type="scientific">Glomus cerebriforme</name>
    <dbReference type="NCBI Taxonomy" id="658196"/>
    <lineage>
        <taxon>Eukaryota</taxon>
        <taxon>Fungi</taxon>
        <taxon>Fungi incertae sedis</taxon>
        <taxon>Mucoromycota</taxon>
        <taxon>Glomeromycotina</taxon>
        <taxon>Glomeromycetes</taxon>
        <taxon>Glomerales</taxon>
        <taxon>Glomeraceae</taxon>
        <taxon>Glomus</taxon>
    </lineage>
</organism>
<keyword evidence="1" id="KW-0472">Membrane</keyword>
<keyword evidence="3" id="KW-1185">Reference proteome</keyword>